<proteinExistence type="inferred from homology"/>
<feature type="compositionally biased region" description="Polar residues" evidence="1">
    <location>
        <begin position="78"/>
        <end position="95"/>
    </location>
</feature>
<organism evidence="2">
    <name type="scientific">freshwater metagenome</name>
    <dbReference type="NCBI Taxonomy" id="449393"/>
    <lineage>
        <taxon>unclassified sequences</taxon>
        <taxon>metagenomes</taxon>
        <taxon>ecological metagenomes</taxon>
    </lineage>
</organism>
<evidence type="ECO:0000256" key="1">
    <source>
        <dbReference type="SAM" id="MobiDB-lite"/>
    </source>
</evidence>
<dbReference type="HAMAP" id="MF_00386">
    <property type="entry name" value="UPF0161_YidD"/>
    <property type="match status" value="1"/>
</dbReference>
<dbReference type="NCBIfam" id="TIGR00278">
    <property type="entry name" value="membrane protein insertion efficiency factor YidD"/>
    <property type="match status" value="1"/>
</dbReference>
<dbReference type="AlphaFoldDB" id="A0A6J7H3X4"/>
<dbReference type="Pfam" id="PF01809">
    <property type="entry name" value="YidD"/>
    <property type="match status" value="1"/>
</dbReference>
<dbReference type="PANTHER" id="PTHR33383:SF1">
    <property type="entry name" value="MEMBRANE PROTEIN INSERTION EFFICIENCY FACTOR-RELATED"/>
    <property type="match status" value="1"/>
</dbReference>
<sequence length="121" mass="12736">MTIASRALLGLIGFYRRGISPLLGPRCRFTPTCSEYAQEAVQVHGAARGAGLAVVRIAKCAPWHRGGIDLVPPRRSPGTAQLLHSSDTATTTTPAESRPCPPTPAESRPCPPTPPSEARVA</sequence>
<reference evidence="2" key="1">
    <citation type="submission" date="2020-05" db="EMBL/GenBank/DDBJ databases">
        <authorList>
            <person name="Chiriac C."/>
            <person name="Salcher M."/>
            <person name="Ghai R."/>
            <person name="Kavagutti S V."/>
        </authorList>
    </citation>
    <scope>NUCLEOTIDE SEQUENCE</scope>
</reference>
<dbReference type="InterPro" id="IPR002696">
    <property type="entry name" value="Membr_insert_effic_factor_YidD"/>
</dbReference>
<feature type="region of interest" description="Disordered" evidence="1">
    <location>
        <begin position="69"/>
        <end position="121"/>
    </location>
</feature>
<feature type="compositionally biased region" description="Pro residues" evidence="1">
    <location>
        <begin position="99"/>
        <end position="115"/>
    </location>
</feature>
<dbReference type="PANTHER" id="PTHR33383">
    <property type="entry name" value="MEMBRANE PROTEIN INSERTION EFFICIENCY FACTOR-RELATED"/>
    <property type="match status" value="1"/>
</dbReference>
<accession>A0A6J7H3X4</accession>
<gene>
    <name evidence="2" type="ORF">UFOPK3609_00823</name>
</gene>
<name>A0A6J7H3X4_9ZZZZ</name>
<dbReference type="SMART" id="SM01234">
    <property type="entry name" value="Haemolytic"/>
    <property type="match status" value="1"/>
</dbReference>
<protein>
    <submittedName>
        <fullName evidence="2">Unannotated protein</fullName>
    </submittedName>
</protein>
<evidence type="ECO:0000313" key="2">
    <source>
        <dbReference type="EMBL" id="CAB4910409.1"/>
    </source>
</evidence>
<dbReference type="EMBL" id="CAFBMQ010000110">
    <property type="protein sequence ID" value="CAB4910409.1"/>
    <property type="molecule type" value="Genomic_DNA"/>
</dbReference>